<dbReference type="RefSeq" id="WP_114483199.1">
    <property type="nucleotide sequence ID" value="NZ_QPJU01000004.1"/>
</dbReference>
<feature type="domain" description="Thiolase N-terminal" evidence="12">
    <location>
        <begin position="5"/>
        <end position="261"/>
    </location>
</feature>
<dbReference type="Gene3D" id="3.40.47.10">
    <property type="match status" value="1"/>
</dbReference>
<evidence type="ECO:0000256" key="1">
    <source>
        <dbReference type="ARBA" id="ARBA00004275"/>
    </source>
</evidence>
<feature type="domain" description="Thiolase C-terminal" evidence="13">
    <location>
        <begin position="269"/>
        <end position="389"/>
    </location>
</feature>
<evidence type="ECO:0000313" key="15">
    <source>
        <dbReference type="Proteomes" id="UP000252174"/>
    </source>
</evidence>
<comment type="subcellular location">
    <subcellularLocation>
        <location evidence="1">Peroxisome</location>
    </subcellularLocation>
</comment>
<gene>
    <name evidence="14" type="ORF">DFR45_104198</name>
</gene>
<dbReference type="Proteomes" id="UP000252174">
    <property type="component" value="Unassembled WGS sequence"/>
</dbReference>
<dbReference type="InterPro" id="IPR020613">
    <property type="entry name" value="Thiolase_CS"/>
</dbReference>
<dbReference type="FunFam" id="3.40.47.10:FF:000010">
    <property type="entry name" value="Acetyl-CoA acetyltransferase (Thiolase)"/>
    <property type="match status" value="1"/>
</dbReference>
<keyword evidence="15" id="KW-1185">Reference proteome</keyword>
<dbReference type="CDD" id="cd00751">
    <property type="entry name" value="thiolase"/>
    <property type="match status" value="1"/>
</dbReference>
<dbReference type="PROSITE" id="PS00098">
    <property type="entry name" value="THIOLASE_1"/>
    <property type="match status" value="1"/>
</dbReference>
<evidence type="ECO:0000256" key="4">
    <source>
        <dbReference type="ARBA" id="ARBA00022679"/>
    </source>
</evidence>
<dbReference type="GO" id="GO:0005737">
    <property type="term" value="C:cytoplasm"/>
    <property type="evidence" value="ECO:0007669"/>
    <property type="project" value="UniProtKB-ARBA"/>
</dbReference>
<evidence type="ECO:0000256" key="9">
    <source>
        <dbReference type="ARBA" id="ARBA00023315"/>
    </source>
</evidence>
<accession>A0A369ANC3</accession>
<dbReference type="GO" id="GO:0003988">
    <property type="term" value="F:acetyl-CoA C-acyltransferase activity"/>
    <property type="evidence" value="ECO:0007669"/>
    <property type="project" value="UniProtKB-ARBA"/>
</dbReference>
<evidence type="ECO:0000313" key="14">
    <source>
        <dbReference type="EMBL" id="RCX09828.1"/>
    </source>
</evidence>
<dbReference type="NCBIfam" id="TIGR01930">
    <property type="entry name" value="AcCoA-C-Actrans"/>
    <property type="match status" value="1"/>
</dbReference>
<comment type="pathway">
    <text evidence="2">Lipid metabolism.</text>
</comment>
<evidence type="ECO:0000256" key="3">
    <source>
        <dbReference type="ARBA" id="ARBA00010982"/>
    </source>
</evidence>
<evidence type="ECO:0000256" key="5">
    <source>
        <dbReference type="ARBA" id="ARBA00022832"/>
    </source>
</evidence>
<dbReference type="Pfam" id="PF02803">
    <property type="entry name" value="Thiolase_C"/>
    <property type="match status" value="1"/>
</dbReference>
<name>A0A369ANC3_9BURK</name>
<organism evidence="14 15">
    <name type="scientific">Extensimonas vulgaris</name>
    <dbReference type="NCBI Taxonomy" id="1031594"/>
    <lineage>
        <taxon>Bacteria</taxon>
        <taxon>Pseudomonadati</taxon>
        <taxon>Pseudomonadota</taxon>
        <taxon>Betaproteobacteria</taxon>
        <taxon>Burkholderiales</taxon>
        <taxon>Comamonadaceae</taxon>
        <taxon>Extensimonas</taxon>
    </lineage>
</organism>
<evidence type="ECO:0000256" key="8">
    <source>
        <dbReference type="ARBA" id="ARBA00023140"/>
    </source>
</evidence>
<evidence type="ECO:0000256" key="6">
    <source>
        <dbReference type="ARBA" id="ARBA00022946"/>
    </source>
</evidence>
<comment type="similarity">
    <text evidence="3 11">Belongs to the thiolase-like superfamily. Thiolase family.</text>
</comment>
<reference evidence="14 15" key="1">
    <citation type="submission" date="2018-07" db="EMBL/GenBank/DDBJ databases">
        <title>Genomic Encyclopedia of Type Strains, Phase IV (KMG-IV): sequencing the most valuable type-strain genomes for metagenomic binning, comparative biology and taxonomic classification.</title>
        <authorList>
            <person name="Goeker M."/>
        </authorList>
    </citation>
    <scope>NUCLEOTIDE SEQUENCE [LARGE SCALE GENOMIC DNA]</scope>
    <source>
        <strain evidence="14 15">DSM 100911</strain>
    </source>
</reference>
<dbReference type="EMBL" id="QPJU01000004">
    <property type="protein sequence ID" value="RCX09828.1"/>
    <property type="molecule type" value="Genomic_DNA"/>
</dbReference>
<evidence type="ECO:0000256" key="10">
    <source>
        <dbReference type="PIRSR" id="PIRSR000429-1"/>
    </source>
</evidence>
<dbReference type="InterPro" id="IPR016039">
    <property type="entry name" value="Thiolase-like"/>
</dbReference>
<dbReference type="InterPro" id="IPR020615">
    <property type="entry name" value="Thiolase_acyl_enz_int_AS"/>
</dbReference>
<feature type="active site" description="Proton acceptor" evidence="10">
    <location>
        <position position="347"/>
    </location>
</feature>
<dbReference type="Pfam" id="PF00108">
    <property type="entry name" value="Thiolase_N"/>
    <property type="match status" value="1"/>
</dbReference>
<dbReference type="PANTHER" id="PTHR43853">
    <property type="entry name" value="3-KETOACYL-COA THIOLASE, PEROXISOMAL"/>
    <property type="match status" value="1"/>
</dbReference>
<feature type="active site" description="Acyl-thioester intermediate" evidence="10">
    <location>
        <position position="90"/>
    </location>
</feature>
<keyword evidence="9 11" id="KW-0012">Acyltransferase</keyword>
<dbReference type="AlphaFoldDB" id="A0A369ANC3"/>
<dbReference type="PROSITE" id="PS00737">
    <property type="entry name" value="THIOLASE_2"/>
    <property type="match status" value="1"/>
</dbReference>
<dbReference type="InterPro" id="IPR020617">
    <property type="entry name" value="Thiolase_C"/>
</dbReference>
<evidence type="ECO:0000256" key="7">
    <source>
        <dbReference type="ARBA" id="ARBA00023098"/>
    </source>
</evidence>
<comment type="caution">
    <text evidence="14">The sequence shown here is derived from an EMBL/GenBank/DDBJ whole genome shotgun (WGS) entry which is preliminary data.</text>
</comment>
<keyword evidence="7" id="KW-0443">Lipid metabolism</keyword>
<evidence type="ECO:0000259" key="12">
    <source>
        <dbReference type="Pfam" id="PF00108"/>
    </source>
</evidence>
<protein>
    <submittedName>
        <fullName evidence="14">Acetyl-CoA C-acetyltransferase</fullName>
    </submittedName>
</protein>
<keyword evidence="5" id="KW-0276">Fatty acid metabolism</keyword>
<sequence>MTSAVIVSTARTPLAKSWKGSFNMTHGATLGGHVVQHAVARAGIDPAEVEDVLMGCANPEGATGNNIARQCALRAGLPVSVSGMTVNRFCSSGLQTIALAAQRIIAGEAQVFVAGGVESISCVQQEMNKHMIMDPVLAQQKPEIYWSMLQTAEQVAKRYGISRDAMDEYGAASQQKACAAQAAGKFDAEIVPITVTAGVVDKVRGIITREVTVSRDEGTREGTTKEAISTIKPALPGGVVAAGNASQFSDGAGACVVVSEEYASKKGLQPLGRFLGFAVAGCEPDEMGIGPVFAVPKVLKQLGLKVDDIDLWELNEAFAVQVLYCRDKLGIPNERLNVNGGAIALGHPYGMSGQRLTGHALIEGKRRGAKRVCITMCIGGGMGAAGVFEVL</sequence>
<dbReference type="InterPro" id="IPR020616">
    <property type="entry name" value="Thiolase_N"/>
</dbReference>
<dbReference type="InterPro" id="IPR002155">
    <property type="entry name" value="Thiolase"/>
</dbReference>
<proteinExistence type="inferred from homology"/>
<evidence type="ECO:0000256" key="2">
    <source>
        <dbReference type="ARBA" id="ARBA00005189"/>
    </source>
</evidence>
<dbReference type="PIRSF" id="PIRSF000429">
    <property type="entry name" value="Ac-CoA_Ac_transf"/>
    <property type="match status" value="1"/>
</dbReference>
<feature type="active site" description="Proton acceptor" evidence="10">
    <location>
        <position position="377"/>
    </location>
</feature>
<keyword evidence="4 11" id="KW-0808">Transferase</keyword>
<dbReference type="InterPro" id="IPR050215">
    <property type="entry name" value="Thiolase-like_sf_Thiolase"/>
</dbReference>
<dbReference type="SUPFAM" id="SSF53901">
    <property type="entry name" value="Thiolase-like"/>
    <property type="match status" value="2"/>
</dbReference>
<keyword evidence="6" id="KW-0809">Transit peptide</keyword>
<evidence type="ECO:0000259" key="13">
    <source>
        <dbReference type="Pfam" id="PF02803"/>
    </source>
</evidence>
<dbReference type="NCBIfam" id="NF005494">
    <property type="entry name" value="PRK07108.1"/>
    <property type="match status" value="1"/>
</dbReference>
<dbReference type="PANTHER" id="PTHR43853:SF8">
    <property type="entry name" value="3-KETOACYL-COA THIOLASE, PEROXISOMAL"/>
    <property type="match status" value="1"/>
</dbReference>
<dbReference type="OrthoDB" id="8951704at2"/>
<keyword evidence="8" id="KW-0576">Peroxisome</keyword>
<dbReference type="GO" id="GO:0006635">
    <property type="term" value="P:fatty acid beta-oxidation"/>
    <property type="evidence" value="ECO:0007669"/>
    <property type="project" value="TreeGrafter"/>
</dbReference>
<evidence type="ECO:0000256" key="11">
    <source>
        <dbReference type="RuleBase" id="RU003557"/>
    </source>
</evidence>
<dbReference type="GO" id="GO:0010124">
    <property type="term" value="P:phenylacetate catabolic process"/>
    <property type="evidence" value="ECO:0007669"/>
    <property type="project" value="TreeGrafter"/>
</dbReference>